<organism evidence="14 15">
    <name type="scientific">Candidatus Alistipes intestinigallinarum</name>
    <dbReference type="NCBI Taxonomy" id="2838440"/>
    <lineage>
        <taxon>Bacteria</taxon>
        <taxon>Pseudomonadati</taxon>
        <taxon>Bacteroidota</taxon>
        <taxon>Bacteroidia</taxon>
        <taxon>Bacteroidales</taxon>
        <taxon>Rikenellaceae</taxon>
        <taxon>Alistipes</taxon>
    </lineage>
</organism>
<dbReference type="AlphaFoldDB" id="A0A9D1Z0P7"/>
<dbReference type="InterPro" id="IPR008969">
    <property type="entry name" value="CarboxyPept-like_regulatory"/>
</dbReference>
<evidence type="ECO:0000256" key="5">
    <source>
        <dbReference type="ARBA" id="ARBA00022729"/>
    </source>
</evidence>
<keyword evidence="5" id="KW-0732">Signal</keyword>
<dbReference type="Gene3D" id="2.60.40.1120">
    <property type="entry name" value="Carboxypeptidase-like, regulatory domain"/>
    <property type="match status" value="1"/>
</dbReference>
<evidence type="ECO:0000256" key="3">
    <source>
        <dbReference type="ARBA" id="ARBA00022452"/>
    </source>
</evidence>
<dbReference type="InterPro" id="IPR039426">
    <property type="entry name" value="TonB-dep_rcpt-like"/>
</dbReference>
<dbReference type="Pfam" id="PF07715">
    <property type="entry name" value="Plug"/>
    <property type="match status" value="1"/>
</dbReference>
<dbReference type="Pfam" id="PF00593">
    <property type="entry name" value="TonB_dep_Rec_b-barrel"/>
    <property type="match status" value="1"/>
</dbReference>
<dbReference type="EMBL" id="DXDA01000058">
    <property type="protein sequence ID" value="HIY69218.1"/>
    <property type="molecule type" value="Genomic_DNA"/>
</dbReference>
<dbReference type="GO" id="GO:0044718">
    <property type="term" value="P:siderophore transmembrane transport"/>
    <property type="evidence" value="ECO:0007669"/>
    <property type="project" value="TreeGrafter"/>
</dbReference>
<dbReference type="Proteomes" id="UP000886844">
    <property type="component" value="Unassembled WGS sequence"/>
</dbReference>
<proteinExistence type="inferred from homology"/>
<dbReference type="SUPFAM" id="SSF56935">
    <property type="entry name" value="Porins"/>
    <property type="match status" value="1"/>
</dbReference>
<keyword evidence="6 11" id="KW-0798">TonB box</keyword>
<dbReference type="PANTHER" id="PTHR30069:SF29">
    <property type="entry name" value="HEMOGLOBIN AND HEMOGLOBIN-HAPTOGLOBIN-BINDING PROTEIN 1-RELATED"/>
    <property type="match status" value="1"/>
</dbReference>
<sequence length="1129" mass="126500">MNIYSNVVHANGRRVGILSLSKQLLRTLAALLLLFAASIRPLPAQNIQITIQPDKQELGNLLPEISRQTGIEFSYDLGLLKIRTRATGKVSGSLNQVLDRIFTETGVSYTQLGANRIVLTHKDPAPEKPQPAKPETYRLTGIVRDQAGKPLAGVTVVENPYNGTATATDGSYTLEVKPEAQITFSCLGYTQVVEKVAGRTTLDVTLQEEATALEELVVVGYRTVKKLSLTGSVATVDIKSKEHQPITNSTQMLYNTPGIWVNQGGAQPGVDKASISIRGVNSLNSTGGAPLVLLDGVEYDFGEIDPSTIESITVLKDVSAAIYGLKAANGVILVTSKKGTKGRPRVEYSGKYGVQRATYLPDVVTDPILYMRLRNLAEINSGVSPGAVSYSNDQILEYMNGMKTDPSVYPASDWFDICLDDGYVQQHSVRLSGGTDAITYSMGFGYTDQKGVFIENDDAQRYSFDLKLNARVSDALHVSGTFQGNLRTFNEVGYTTGTVLNTIMRGLPIFSDYHRNGIYGSTWLFTPGRNNIENPRMEVEQGFVYRNYQELLSTLSVDLRLAPHLKYYATAGFRKIDHFSKNFIPQMYTVNPKTGDVKDFNSSAPRVKDWDAVSGQYTLSHRLVWENDYGRHNIHVMAGQDWQHNESRNFQAYNYGFNDNTLTEFEALTDQTNAQATGSSWKKRMISFYGRLAYTYDERYMLEATLRYDGSSNLSRDNRWFLFPSVMVAWNLSREPFFQVKQIDLLKLRLSYGIMGSESVDPYSYQMTYNALDQNYTFGGTPAAGYAVEELTDRLLGWEKTRSYNAGLDLAAFNNRLNFEADFFRKETFDIIMTRSIPSHVGGLSGPKSNVGTVLNKGFEISGSWRDRIKDFSYGVNLSVGFVRNRVLSLDGGQILANSNTLITKEGYPIRSFYLYEANGYYLTQEEIDNASVVYGDRSKLRPGYLKYKNNCEDEVIDDKDKIIVGNTIPEWTYSFGLQVGWKGLSLEAQFQGVGDVYTYPTANLAVPFNNGAGVTWEWATDSWTESNPNAKLPLLTTYTDAPENFIPSTKWLRNASYLRMKNIQLTYDFPKRLLRPLRIEGLQVYISGQNLWTLSDFDLWDPEITTTRTNLYEYPNLKTISVGLNLSF</sequence>
<evidence type="ECO:0000256" key="4">
    <source>
        <dbReference type="ARBA" id="ARBA00022692"/>
    </source>
</evidence>
<comment type="subcellular location">
    <subcellularLocation>
        <location evidence="1 10">Cell outer membrane</location>
        <topology evidence="1 10">Multi-pass membrane protein</topology>
    </subcellularLocation>
</comment>
<dbReference type="Gene3D" id="3.55.50.30">
    <property type="match status" value="1"/>
</dbReference>
<evidence type="ECO:0000256" key="8">
    <source>
        <dbReference type="ARBA" id="ARBA00023170"/>
    </source>
</evidence>
<dbReference type="PANTHER" id="PTHR30069">
    <property type="entry name" value="TONB-DEPENDENT OUTER MEMBRANE RECEPTOR"/>
    <property type="match status" value="1"/>
</dbReference>
<dbReference type="NCBIfam" id="TIGR04057">
    <property type="entry name" value="SusC_RagA_signa"/>
    <property type="match status" value="1"/>
</dbReference>
<dbReference type="InterPro" id="IPR012910">
    <property type="entry name" value="Plug_dom"/>
</dbReference>
<dbReference type="Pfam" id="PF13715">
    <property type="entry name" value="CarbopepD_reg_2"/>
    <property type="match status" value="1"/>
</dbReference>
<feature type="domain" description="TonB-dependent receptor-like beta-barrel" evidence="12">
    <location>
        <begin position="511"/>
        <end position="1092"/>
    </location>
</feature>
<feature type="domain" description="TonB-dependent receptor plug" evidence="13">
    <location>
        <begin position="226"/>
        <end position="331"/>
    </location>
</feature>
<dbReference type="InterPro" id="IPR023996">
    <property type="entry name" value="TonB-dep_OMP_SusC/RagA"/>
</dbReference>
<evidence type="ECO:0000256" key="10">
    <source>
        <dbReference type="PROSITE-ProRule" id="PRU01360"/>
    </source>
</evidence>
<gene>
    <name evidence="14" type="ORF">H9828_07355</name>
</gene>
<accession>A0A9D1Z0P7</accession>
<keyword evidence="2 10" id="KW-0813">Transport</keyword>
<keyword evidence="9 10" id="KW-0998">Cell outer membrane</keyword>
<dbReference type="SUPFAM" id="SSF49464">
    <property type="entry name" value="Carboxypeptidase regulatory domain-like"/>
    <property type="match status" value="1"/>
</dbReference>
<name>A0A9D1Z0P7_9BACT</name>
<evidence type="ECO:0000313" key="15">
    <source>
        <dbReference type="Proteomes" id="UP000886844"/>
    </source>
</evidence>
<evidence type="ECO:0000256" key="7">
    <source>
        <dbReference type="ARBA" id="ARBA00023136"/>
    </source>
</evidence>
<evidence type="ECO:0000256" key="11">
    <source>
        <dbReference type="RuleBase" id="RU003357"/>
    </source>
</evidence>
<dbReference type="InterPro" id="IPR023997">
    <property type="entry name" value="TonB-dep_OMP_SusC/RagA_CS"/>
</dbReference>
<keyword evidence="3 10" id="KW-1134">Transmembrane beta strand</keyword>
<reference evidence="14" key="2">
    <citation type="submission" date="2021-04" db="EMBL/GenBank/DDBJ databases">
        <authorList>
            <person name="Gilroy R."/>
        </authorList>
    </citation>
    <scope>NUCLEOTIDE SEQUENCE</scope>
    <source>
        <strain evidence="14">5134</strain>
    </source>
</reference>
<evidence type="ECO:0000259" key="12">
    <source>
        <dbReference type="Pfam" id="PF00593"/>
    </source>
</evidence>
<reference evidence="14" key="1">
    <citation type="journal article" date="2021" name="PeerJ">
        <title>Extensive microbial diversity within the chicken gut microbiome revealed by metagenomics and culture.</title>
        <authorList>
            <person name="Gilroy R."/>
            <person name="Ravi A."/>
            <person name="Getino M."/>
            <person name="Pursley I."/>
            <person name="Horton D.L."/>
            <person name="Alikhan N.F."/>
            <person name="Baker D."/>
            <person name="Gharbi K."/>
            <person name="Hall N."/>
            <person name="Watson M."/>
            <person name="Adriaenssens E.M."/>
            <person name="Foster-Nyarko E."/>
            <person name="Jarju S."/>
            <person name="Secka A."/>
            <person name="Antonio M."/>
            <person name="Oren A."/>
            <person name="Chaudhuri R.R."/>
            <person name="La Ragione R."/>
            <person name="Hildebrand F."/>
            <person name="Pallen M.J."/>
        </authorList>
    </citation>
    <scope>NUCLEOTIDE SEQUENCE</scope>
    <source>
        <strain evidence="14">5134</strain>
    </source>
</reference>
<comment type="caution">
    <text evidence="14">The sequence shown here is derived from an EMBL/GenBank/DDBJ whole genome shotgun (WGS) entry which is preliminary data.</text>
</comment>
<dbReference type="Gene3D" id="2.170.130.10">
    <property type="entry name" value="TonB-dependent receptor, plug domain"/>
    <property type="match status" value="1"/>
</dbReference>
<dbReference type="InterPro" id="IPR036942">
    <property type="entry name" value="Beta-barrel_TonB_sf"/>
</dbReference>
<comment type="similarity">
    <text evidence="10 11">Belongs to the TonB-dependent receptor family.</text>
</comment>
<evidence type="ECO:0000256" key="9">
    <source>
        <dbReference type="ARBA" id="ARBA00023237"/>
    </source>
</evidence>
<keyword evidence="8 14" id="KW-0675">Receptor</keyword>
<evidence type="ECO:0000313" key="14">
    <source>
        <dbReference type="EMBL" id="HIY69218.1"/>
    </source>
</evidence>
<keyword evidence="4 10" id="KW-0812">Transmembrane</keyword>
<evidence type="ECO:0000256" key="1">
    <source>
        <dbReference type="ARBA" id="ARBA00004571"/>
    </source>
</evidence>
<dbReference type="Gene3D" id="2.40.170.20">
    <property type="entry name" value="TonB-dependent receptor, beta-barrel domain"/>
    <property type="match status" value="1"/>
</dbReference>
<dbReference type="InterPro" id="IPR037066">
    <property type="entry name" value="Plug_dom_sf"/>
</dbReference>
<dbReference type="GO" id="GO:0015344">
    <property type="term" value="F:siderophore uptake transmembrane transporter activity"/>
    <property type="evidence" value="ECO:0007669"/>
    <property type="project" value="TreeGrafter"/>
</dbReference>
<dbReference type="GO" id="GO:0009279">
    <property type="term" value="C:cell outer membrane"/>
    <property type="evidence" value="ECO:0007669"/>
    <property type="project" value="UniProtKB-SubCell"/>
</dbReference>
<evidence type="ECO:0000259" key="13">
    <source>
        <dbReference type="Pfam" id="PF07715"/>
    </source>
</evidence>
<evidence type="ECO:0000256" key="6">
    <source>
        <dbReference type="ARBA" id="ARBA00023077"/>
    </source>
</evidence>
<keyword evidence="7 10" id="KW-0472">Membrane</keyword>
<dbReference type="InterPro" id="IPR000531">
    <property type="entry name" value="Beta-barrel_TonB"/>
</dbReference>
<dbReference type="PROSITE" id="PS52016">
    <property type="entry name" value="TONB_DEPENDENT_REC_3"/>
    <property type="match status" value="1"/>
</dbReference>
<protein>
    <submittedName>
        <fullName evidence="14">TonB-dependent receptor</fullName>
    </submittedName>
</protein>
<dbReference type="NCBIfam" id="TIGR04056">
    <property type="entry name" value="OMP_RagA_SusC"/>
    <property type="match status" value="1"/>
</dbReference>
<evidence type="ECO:0000256" key="2">
    <source>
        <dbReference type="ARBA" id="ARBA00022448"/>
    </source>
</evidence>